<dbReference type="Gene3D" id="1.10.3730.20">
    <property type="match status" value="1"/>
</dbReference>
<evidence type="ECO:0000256" key="2">
    <source>
        <dbReference type="ARBA" id="ARBA00007362"/>
    </source>
</evidence>
<gene>
    <name evidence="8" type="ORF">IQ22_02170</name>
</gene>
<comment type="subcellular location">
    <subcellularLocation>
        <location evidence="1">Membrane</location>
        <topology evidence="1">Multi-pass membrane protein</topology>
    </subcellularLocation>
</comment>
<evidence type="ECO:0000256" key="5">
    <source>
        <dbReference type="ARBA" id="ARBA00023136"/>
    </source>
</evidence>
<feature type="transmembrane region" description="Helical" evidence="6">
    <location>
        <begin position="98"/>
        <end position="116"/>
    </location>
</feature>
<evidence type="ECO:0000313" key="8">
    <source>
        <dbReference type="EMBL" id="TWI54307.1"/>
    </source>
</evidence>
<feature type="domain" description="EamA" evidence="7">
    <location>
        <begin position="149"/>
        <end position="279"/>
    </location>
</feature>
<feature type="transmembrane region" description="Helical" evidence="6">
    <location>
        <begin position="42"/>
        <end position="63"/>
    </location>
</feature>
<comment type="caution">
    <text evidence="8">The sequence shown here is derived from an EMBL/GenBank/DDBJ whole genome shotgun (WGS) entry which is preliminary data.</text>
</comment>
<sequence length="297" mass="31121">MLRSDSKWLLSLYPVLLLLISMTSIQSSASLAKSLFPVLGPEGVTALRLLFSALILLVVMRPWKALARGNAWKTLIGYGVALGVMNLSIYLAMQRIPIGIAVAIEFTGPLAVAMFASRRLIDFVWIILAVIGLYLLLPIGHAAGGVDPLGAVFALLAGLCWALYIVFGKKAGATYGAATVALGSTVAALVIFPVGVFQAGSRLLDPTLLPVVLTVAILSSAIPYALEMQALTRLPSQTFGTLMSLSPALGALSGFVFLNETLTLAQWFALLCIVIASIGATLTIKQAAAPVETVAAP</sequence>
<dbReference type="RefSeq" id="WP_145141529.1">
    <property type="nucleotide sequence ID" value="NZ_VLKY01000006.1"/>
</dbReference>
<evidence type="ECO:0000259" key="7">
    <source>
        <dbReference type="Pfam" id="PF00892"/>
    </source>
</evidence>
<reference evidence="8 9" key="1">
    <citation type="journal article" date="2015" name="Stand. Genomic Sci.">
        <title>Genomic Encyclopedia of Bacterial and Archaeal Type Strains, Phase III: the genomes of soil and plant-associated and newly described type strains.</title>
        <authorList>
            <person name="Whitman W.B."/>
            <person name="Woyke T."/>
            <person name="Klenk H.P."/>
            <person name="Zhou Y."/>
            <person name="Lilburn T.G."/>
            <person name="Beck B.J."/>
            <person name="De Vos P."/>
            <person name="Vandamme P."/>
            <person name="Eisen J.A."/>
            <person name="Garrity G."/>
            <person name="Hugenholtz P."/>
            <person name="Kyrpides N.C."/>
        </authorList>
    </citation>
    <scope>NUCLEOTIDE SEQUENCE [LARGE SCALE GENOMIC DNA]</scope>
    <source>
        <strain evidence="8 9">CGMCC 1.6858</strain>
    </source>
</reference>
<proteinExistence type="inferred from homology"/>
<keyword evidence="9" id="KW-1185">Reference proteome</keyword>
<feature type="transmembrane region" description="Helical" evidence="6">
    <location>
        <begin position="238"/>
        <end position="258"/>
    </location>
</feature>
<dbReference type="Pfam" id="PF00892">
    <property type="entry name" value="EamA"/>
    <property type="match status" value="1"/>
</dbReference>
<feature type="transmembrane region" description="Helical" evidence="6">
    <location>
        <begin position="264"/>
        <end position="284"/>
    </location>
</feature>
<accession>A0A562QC22</accession>
<feature type="transmembrane region" description="Helical" evidence="6">
    <location>
        <begin position="208"/>
        <end position="226"/>
    </location>
</feature>
<dbReference type="InterPro" id="IPR050638">
    <property type="entry name" value="AA-Vitamin_Transporters"/>
</dbReference>
<evidence type="ECO:0000256" key="6">
    <source>
        <dbReference type="SAM" id="Phobius"/>
    </source>
</evidence>
<organism evidence="8 9">
    <name type="scientific">Pseudomonas duriflava</name>
    <dbReference type="NCBI Taxonomy" id="459528"/>
    <lineage>
        <taxon>Bacteria</taxon>
        <taxon>Pseudomonadati</taxon>
        <taxon>Pseudomonadota</taxon>
        <taxon>Gammaproteobacteria</taxon>
        <taxon>Pseudomonadales</taxon>
        <taxon>Pseudomonadaceae</taxon>
        <taxon>Pseudomonas</taxon>
    </lineage>
</organism>
<dbReference type="AlphaFoldDB" id="A0A562QC22"/>
<evidence type="ECO:0000313" key="9">
    <source>
        <dbReference type="Proteomes" id="UP000316905"/>
    </source>
</evidence>
<protein>
    <submittedName>
        <fullName evidence="8">Inner membrane transporter RhtA</fullName>
    </submittedName>
</protein>
<dbReference type="Proteomes" id="UP000316905">
    <property type="component" value="Unassembled WGS sequence"/>
</dbReference>
<dbReference type="SUPFAM" id="SSF103481">
    <property type="entry name" value="Multidrug resistance efflux transporter EmrE"/>
    <property type="match status" value="2"/>
</dbReference>
<dbReference type="EMBL" id="VLKY01000006">
    <property type="protein sequence ID" value="TWI54307.1"/>
    <property type="molecule type" value="Genomic_DNA"/>
</dbReference>
<dbReference type="OrthoDB" id="9815120at2"/>
<feature type="transmembrane region" description="Helical" evidence="6">
    <location>
        <begin position="75"/>
        <end position="92"/>
    </location>
</feature>
<feature type="transmembrane region" description="Helical" evidence="6">
    <location>
        <begin position="149"/>
        <end position="167"/>
    </location>
</feature>
<keyword evidence="5 6" id="KW-0472">Membrane</keyword>
<evidence type="ECO:0000256" key="3">
    <source>
        <dbReference type="ARBA" id="ARBA00022692"/>
    </source>
</evidence>
<dbReference type="GO" id="GO:0016020">
    <property type="term" value="C:membrane"/>
    <property type="evidence" value="ECO:0007669"/>
    <property type="project" value="UniProtKB-SubCell"/>
</dbReference>
<dbReference type="InterPro" id="IPR000620">
    <property type="entry name" value="EamA_dom"/>
</dbReference>
<evidence type="ECO:0000256" key="4">
    <source>
        <dbReference type="ARBA" id="ARBA00022989"/>
    </source>
</evidence>
<comment type="similarity">
    <text evidence="2">Belongs to the EamA transporter family.</text>
</comment>
<dbReference type="PANTHER" id="PTHR32322:SF2">
    <property type="entry name" value="EAMA DOMAIN-CONTAINING PROTEIN"/>
    <property type="match status" value="1"/>
</dbReference>
<dbReference type="PANTHER" id="PTHR32322">
    <property type="entry name" value="INNER MEMBRANE TRANSPORTER"/>
    <property type="match status" value="1"/>
</dbReference>
<dbReference type="NCBIfam" id="NF007823">
    <property type="entry name" value="PRK10532.1"/>
    <property type="match status" value="1"/>
</dbReference>
<keyword evidence="3 6" id="KW-0812">Transmembrane</keyword>
<feature type="transmembrane region" description="Helical" evidence="6">
    <location>
        <begin position="123"/>
        <end position="143"/>
    </location>
</feature>
<keyword evidence="4 6" id="KW-1133">Transmembrane helix</keyword>
<dbReference type="InterPro" id="IPR037185">
    <property type="entry name" value="EmrE-like"/>
</dbReference>
<feature type="transmembrane region" description="Helical" evidence="6">
    <location>
        <begin position="174"/>
        <end position="196"/>
    </location>
</feature>
<name>A0A562QC22_9PSED</name>
<evidence type="ECO:0000256" key="1">
    <source>
        <dbReference type="ARBA" id="ARBA00004141"/>
    </source>
</evidence>